<dbReference type="EMBL" id="JACEIK010000285">
    <property type="protein sequence ID" value="MCD7454068.1"/>
    <property type="molecule type" value="Genomic_DNA"/>
</dbReference>
<accession>A0ABS8S4M4</accession>
<dbReference type="PANTHER" id="PTHR23024:SF212">
    <property type="entry name" value="CARBOXYLESTERASE 9-RELATED"/>
    <property type="match status" value="1"/>
</dbReference>
<name>A0ABS8S4M4_DATST</name>
<dbReference type="Pfam" id="PF07859">
    <property type="entry name" value="Abhydrolase_3"/>
    <property type="match status" value="1"/>
</dbReference>
<dbReference type="PANTHER" id="PTHR23024">
    <property type="entry name" value="ARYLACETAMIDE DEACETYLASE"/>
    <property type="match status" value="1"/>
</dbReference>
<dbReference type="InterPro" id="IPR013094">
    <property type="entry name" value="AB_hydrolase_3"/>
</dbReference>
<comment type="caution">
    <text evidence="3">The sequence shown here is derived from an EMBL/GenBank/DDBJ whole genome shotgun (WGS) entry which is preliminary data.</text>
</comment>
<protein>
    <recommendedName>
        <fullName evidence="2">Alpha/beta hydrolase fold-3 domain-containing protein</fullName>
    </recommendedName>
</protein>
<keyword evidence="4" id="KW-1185">Reference proteome</keyword>
<dbReference type="Gene3D" id="3.40.50.1820">
    <property type="entry name" value="alpha/beta hydrolase"/>
    <property type="match status" value="1"/>
</dbReference>
<sequence length="324" mass="36721">MSKFDPYEHLNVVLNKDGTLTRLLHFPTTKATGDQDHLPGQAVVSKDVTLDEDKKTWMRLYRPTKLPSNDKSIAKLPIIVYLHSGGWIHFSVANTIIHESCNQLCSEVQSIVVAVEYRLAPENRLPSQYDDAMDAVLWIKNQALDCVNGEKWLREYGDFSRCYLYGISCGGNIAFNSALKLLDKKLEPLRINGIIMNQPLFGGKMRTKSEMRLAADTFFPLPVIDVLWDMSLPQGTDRDHRYCNPLVDGPHKDKIKKLGRCLLIGFGGDPLFDRQQDFVQMLVKQGIMVEARFDDIGFHGIDVVDSRRAAAILTFIKEFILSSF</sequence>
<dbReference type="InterPro" id="IPR050466">
    <property type="entry name" value="Carboxylest/Gibb_receptor"/>
</dbReference>
<dbReference type="SUPFAM" id="SSF53474">
    <property type="entry name" value="alpha/beta-Hydrolases"/>
    <property type="match status" value="1"/>
</dbReference>
<comment type="similarity">
    <text evidence="1">Belongs to the 'GDXG' lipolytic enzyme family.</text>
</comment>
<evidence type="ECO:0000259" key="2">
    <source>
        <dbReference type="Pfam" id="PF07859"/>
    </source>
</evidence>
<evidence type="ECO:0000256" key="1">
    <source>
        <dbReference type="ARBA" id="ARBA00010515"/>
    </source>
</evidence>
<proteinExistence type="inferred from homology"/>
<organism evidence="3 4">
    <name type="scientific">Datura stramonium</name>
    <name type="common">Jimsonweed</name>
    <name type="synonym">Common thornapple</name>
    <dbReference type="NCBI Taxonomy" id="4076"/>
    <lineage>
        <taxon>Eukaryota</taxon>
        <taxon>Viridiplantae</taxon>
        <taxon>Streptophyta</taxon>
        <taxon>Embryophyta</taxon>
        <taxon>Tracheophyta</taxon>
        <taxon>Spermatophyta</taxon>
        <taxon>Magnoliopsida</taxon>
        <taxon>eudicotyledons</taxon>
        <taxon>Gunneridae</taxon>
        <taxon>Pentapetalae</taxon>
        <taxon>asterids</taxon>
        <taxon>lamiids</taxon>
        <taxon>Solanales</taxon>
        <taxon>Solanaceae</taxon>
        <taxon>Solanoideae</taxon>
        <taxon>Datureae</taxon>
        <taxon>Datura</taxon>
    </lineage>
</organism>
<gene>
    <name evidence="3" type="ORF">HAX54_023429</name>
</gene>
<dbReference type="Proteomes" id="UP000823775">
    <property type="component" value="Unassembled WGS sequence"/>
</dbReference>
<feature type="domain" description="Alpha/beta hydrolase fold-3" evidence="2">
    <location>
        <begin position="79"/>
        <end position="300"/>
    </location>
</feature>
<evidence type="ECO:0000313" key="4">
    <source>
        <dbReference type="Proteomes" id="UP000823775"/>
    </source>
</evidence>
<dbReference type="InterPro" id="IPR029058">
    <property type="entry name" value="AB_hydrolase_fold"/>
</dbReference>
<reference evidence="3 4" key="1">
    <citation type="journal article" date="2021" name="BMC Genomics">
        <title>Datura genome reveals duplications of psychoactive alkaloid biosynthetic genes and high mutation rate following tissue culture.</title>
        <authorList>
            <person name="Rajewski A."/>
            <person name="Carter-House D."/>
            <person name="Stajich J."/>
            <person name="Litt A."/>
        </authorList>
    </citation>
    <scope>NUCLEOTIDE SEQUENCE [LARGE SCALE GENOMIC DNA]</scope>
    <source>
        <strain evidence="3">AR-01</strain>
    </source>
</reference>
<evidence type="ECO:0000313" key="3">
    <source>
        <dbReference type="EMBL" id="MCD7454068.1"/>
    </source>
</evidence>